<feature type="domain" description="Nephrocystin 3-like N-terminal" evidence="5">
    <location>
        <begin position="380"/>
        <end position="549"/>
    </location>
</feature>
<feature type="repeat" description="ANK" evidence="3">
    <location>
        <begin position="1198"/>
        <end position="1227"/>
    </location>
</feature>
<dbReference type="InterPro" id="IPR027417">
    <property type="entry name" value="P-loop_NTPase"/>
</dbReference>
<evidence type="ECO:0000259" key="5">
    <source>
        <dbReference type="Pfam" id="PF24883"/>
    </source>
</evidence>
<keyword evidence="7" id="KW-1185">Reference proteome</keyword>
<dbReference type="Gene3D" id="3.40.50.300">
    <property type="entry name" value="P-loop containing nucleotide triphosphate hydrolases"/>
    <property type="match status" value="1"/>
</dbReference>
<protein>
    <recommendedName>
        <fullName evidence="8">Nucleoside phosphorylase domain-containing protein</fullName>
    </recommendedName>
</protein>
<keyword evidence="2 3" id="KW-0040">ANK repeat</keyword>
<dbReference type="Pfam" id="PF00023">
    <property type="entry name" value="Ank"/>
    <property type="match status" value="4"/>
</dbReference>
<feature type="repeat" description="ANK" evidence="3">
    <location>
        <begin position="1420"/>
        <end position="1452"/>
    </location>
</feature>
<dbReference type="PANTHER" id="PTHR24123:SF33">
    <property type="entry name" value="PROTEIN HOS4"/>
    <property type="match status" value="1"/>
</dbReference>
<dbReference type="RefSeq" id="XP_056756520.1">
    <property type="nucleotide sequence ID" value="XM_056891525.1"/>
</dbReference>
<dbReference type="Pfam" id="PF12796">
    <property type="entry name" value="Ank_2"/>
    <property type="match status" value="7"/>
</dbReference>
<comment type="caution">
    <text evidence="6">The sequence shown here is derived from an EMBL/GenBank/DDBJ whole genome shotgun (WGS) entry which is preliminary data.</text>
</comment>
<feature type="repeat" description="ANK" evidence="3">
    <location>
        <begin position="1299"/>
        <end position="1326"/>
    </location>
</feature>
<feature type="repeat" description="ANK" evidence="3">
    <location>
        <begin position="1006"/>
        <end position="1035"/>
    </location>
</feature>
<feature type="repeat" description="ANK" evidence="3">
    <location>
        <begin position="1231"/>
        <end position="1260"/>
    </location>
</feature>
<feature type="repeat" description="ANK" evidence="3">
    <location>
        <begin position="1390"/>
        <end position="1419"/>
    </location>
</feature>
<accession>A0AAD6EDZ4</accession>
<dbReference type="InterPro" id="IPR051165">
    <property type="entry name" value="Multifunctional_ANK_Repeat"/>
</dbReference>
<proteinExistence type="predicted"/>
<feature type="repeat" description="ANK" evidence="3">
    <location>
        <begin position="1676"/>
        <end position="1708"/>
    </location>
</feature>
<gene>
    <name evidence="6" type="ORF">N7537_000467</name>
</gene>
<feature type="repeat" description="ANK" evidence="3">
    <location>
        <begin position="1069"/>
        <end position="1101"/>
    </location>
</feature>
<reference evidence="6" key="2">
    <citation type="submission" date="2023-01" db="EMBL/GenBank/DDBJ databases">
        <authorList>
            <person name="Petersen C."/>
        </authorList>
    </citation>
    <scope>NUCLEOTIDE SEQUENCE</scope>
    <source>
        <strain evidence="6">IBT 12815</strain>
    </source>
</reference>
<feature type="repeat" description="ANK" evidence="3">
    <location>
        <begin position="932"/>
        <end position="961"/>
    </location>
</feature>
<organism evidence="6 7">
    <name type="scientific">Penicillium hordei</name>
    <dbReference type="NCBI Taxonomy" id="40994"/>
    <lineage>
        <taxon>Eukaryota</taxon>
        <taxon>Fungi</taxon>
        <taxon>Dikarya</taxon>
        <taxon>Ascomycota</taxon>
        <taxon>Pezizomycotina</taxon>
        <taxon>Eurotiomycetes</taxon>
        <taxon>Eurotiomycetidae</taxon>
        <taxon>Eurotiales</taxon>
        <taxon>Aspergillaceae</taxon>
        <taxon>Penicillium</taxon>
    </lineage>
</organism>
<dbReference type="GO" id="GO:0003824">
    <property type="term" value="F:catalytic activity"/>
    <property type="evidence" value="ECO:0007669"/>
    <property type="project" value="InterPro"/>
</dbReference>
<dbReference type="SUPFAM" id="SSF52540">
    <property type="entry name" value="P-loop containing nucleoside triphosphate hydrolases"/>
    <property type="match status" value="1"/>
</dbReference>
<dbReference type="InterPro" id="IPR035994">
    <property type="entry name" value="Nucleoside_phosphorylase_sf"/>
</dbReference>
<dbReference type="InterPro" id="IPR054471">
    <property type="entry name" value="GPIID_WHD"/>
</dbReference>
<dbReference type="Pfam" id="PF22939">
    <property type="entry name" value="WHD_GPIID"/>
    <property type="match status" value="1"/>
</dbReference>
<dbReference type="InterPro" id="IPR002110">
    <property type="entry name" value="Ankyrin_rpt"/>
</dbReference>
<dbReference type="GO" id="GO:0009116">
    <property type="term" value="P:nucleoside metabolic process"/>
    <property type="evidence" value="ECO:0007669"/>
    <property type="project" value="InterPro"/>
</dbReference>
<feature type="repeat" description="ANK" evidence="3">
    <location>
        <begin position="1742"/>
        <end position="1774"/>
    </location>
</feature>
<dbReference type="Proteomes" id="UP001213799">
    <property type="component" value="Unassembled WGS sequence"/>
</dbReference>
<dbReference type="SUPFAM" id="SSF48403">
    <property type="entry name" value="Ankyrin repeat"/>
    <property type="match status" value="3"/>
</dbReference>
<dbReference type="PANTHER" id="PTHR24123">
    <property type="entry name" value="ANKYRIN REPEAT-CONTAINING"/>
    <property type="match status" value="1"/>
</dbReference>
<feature type="repeat" description="ANK" evidence="3">
    <location>
        <begin position="1456"/>
        <end position="1485"/>
    </location>
</feature>
<dbReference type="InterPro" id="IPR036770">
    <property type="entry name" value="Ankyrin_rpt-contain_sf"/>
</dbReference>
<dbReference type="PROSITE" id="PS50297">
    <property type="entry name" value="ANK_REP_REGION"/>
    <property type="match status" value="13"/>
</dbReference>
<dbReference type="GeneID" id="81581767"/>
<dbReference type="SMART" id="SM00248">
    <property type="entry name" value="ANK"/>
    <property type="match status" value="26"/>
</dbReference>
<keyword evidence="1" id="KW-0677">Repeat</keyword>
<evidence type="ECO:0000256" key="3">
    <source>
        <dbReference type="PROSITE-ProRule" id="PRU00023"/>
    </source>
</evidence>
<dbReference type="Gene3D" id="3.40.50.1580">
    <property type="entry name" value="Nucleoside phosphorylase domain"/>
    <property type="match status" value="1"/>
</dbReference>
<reference evidence="6" key="1">
    <citation type="journal article" date="2023" name="IMA Fungus">
        <title>Comparative genomic study of the Penicillium genus elucidates a diverse pangenome and 15 lateral gene transfer events.</title>
        <authorList>
            <person name="Petersen C."/>
            <person name="Sorensen T."/>
            <person name="Nielsen M.R."/>
            <person name="Sondergaard T.E."/>
            <person name="Sorensen J.L."/>
            <person name="Fitzpatrick D.A."/>
            <person name="Frisvad J.C."/>
            <person name="Nielsen K.L."/>
        </authorList>
    </citation>
    <scope>NUCLEOTIDE SEQUENCE</scope>
    <source>
        <strain evidence="6">IBT 12815</strain>
    </source>
</reference>
<dbReference type="Gene3D" id="1.25.40.20">
    <property type="entry name" value="Ankyrin repeat-containing domain"/>
    <property type="match status" value="5"/>
</dbReference>
<dbReference type="EMBL" id="JAQJAE010000001">
    <property type="protein sequence ID" value="KAJ5615353.1"/>
    <property type="molecule type" value="Genomic_DNA"/>
</dbReference>
<feature type="repeat" description="ANK" evidence="3">
    <location>
        <begin position="1709"/>
        <end position="1741"/>
    </location>
</feature>
<feature type="repeat" description="ANK" evidence="3">
    <location>
        <begin position="1036"/>
        <end position="1068"/>
    </location>
</feature>
<evidence type="ECO:0000313" key="7">
    <source>
        <dbReference type="Proteomes" id="UP001213799"/>
    </source>
</evidence>
<dbReference type="PROSITE" id="PS50088">
    <property type="entry name" value="ANK_REPEAT"/>
    <property type="match status" value="19"/>
</dbReference>
<feature type="repeat" description="ANK" evidence="3">
    <location>
        <begin position="1102"/>
        <end position="1134"/>
    </location>
</feature>
<evidence type="ECO:0000256" key="2">
    <source>
        <dbReference type="ARBA" id="ARBA00023043"/>
    </source>
</evidence>
<dbReference type="Pfam" id="PF24883">
    <property type="entry name" value="NPHP3_N"/>
    <property type="match status" value="1"/>
</dbReference>
<feature type="repeat" description="ANK" evidence="3">
    <location>
        <begin position="1138"/>
        <end position="1167"/>
    </location>
</feature>
<feature type="domain" description="GPI inositol-deacylase winged helix" evidence="4">
    <location>
        <begin position="669"/>
        <end position="753"/>
    </location>
</feature>
<feature type="repeat" description="ANK" evidence="3">
    <location>
        <begin position="1577"/>
        <end position="1609"/>
    </location>
</feature>
<evidence type="ECO:0000259" key="4">
    <source>
        <dbReference type="Pfam" id="PF22939"/>
    </source>
</evidence>
<feature type="repeat" description="ANK" evidence="3">
    <location>
        <begin position="1357"/>
        <end position="1386"/>
    </location>
</feature>
<evidence type="ECO:0000256" key="1">
    <source>
        <dbReference type="ARBA" id="ARBA00022737"/>
    </source>
</evidence>
<sequence length="1861" mass="199807">MSNPNNYTVGWICAIDTEYVAAQAFLDEKHEGAAYVSPHDNNDYTLGKLGGHNVVIAVLPDGQYGTSSAAIVARDMLHSFPNVRIGLLVGIGGGAPSPKHDIRLGDIVVSAPRDGKGGVLQYDFGKTIQDQRFRPTGFLNQPPMVLRTAVNGLKAQYEHEGHQLEEAINSILEKKLRLRKKYKRPDPSSDRLYRSGLTHPLDDEANCAVACGDDPSNLIFRHARTEGEDNPAIHYGLIASANQLMKDASARDRLAAEKDVLCFEMEAAGLMNHFPCLVVRGICDYSDSHKRKQWQGYAAMVAAAYAKDLLYRIPQSRVEAEERIGNILSDFQERLIDVSRDVDKLLCGKHDQEHQAILDWISAPDPLANYQKAVQLCQADTGIWFLESEEYASWKIYPASFLWLHGIPGCGKTVLSSTVIRSVQQHCANDPGKVVAYFYFDFNDPQKQVVEFMIRSLIVQLSEQCIKTPSALDALYLSCGDGRQQPSLEGLLDALQREVEELPQCFIILDALDECTGAGTDTGKEELLRVLQTMVGWQFENLHLLVTSRREREIEDVLGGFVEEHNIIGLRSEMVDKDINIYVRQRLRDDKKLRKWHRDVKMGQEIEATLMEGARGMFRWAVCQLDMLSKCLNRAMLRKALAELPPTLDETYERILHAIEKDYSIYVLRILRWLAFSARPLLMEEIVEVAAIDPGGDPMFDKEELFQDSMDVTRICSSLVSVVNEQSTSESTRQVITLAHYSVKEYLISDRIQQGQAALYSLKSTTSHGLIAESCLGYLLQFQDSDSFCEETIETYALAEYSAEFWMTHVQSSEQKGEVLNSLIRELYLSQDGAYLNWLRIHNPHNRWPTGKATDVQRTVEDVAYPLYSASEAGLTELVKHLITKTGANVNEQGGEYGNALQVASAGGHSEIVELLLQKDAKVNAQGGFYGTALQAASAGGHDRVVELLLSRGAEVNSRGGWYGNAIKAASAHGHNKTIEQLLSKGAEVNARGGIFGNELGSIFANALHAASSGGYDKTVELLLENGAEVNVQERDGGSPLEAASSGGYCRIVELVLSKGAEVNAQGGDYGTALQAASAGGHDKIVELLLSKGAEVNAQGGYYGTPLQAASAGGHDKIAELLFSKGAEVNAQGGWYGTALQAASAGGHDKIIKLLLREGAEVNTQGREYKNEHQTTGGYDPFLTKWARFNVQFGVFGTALQAASAEGHSRTIELLLDQGANVNGQGGVFGTALQAASARGHDKIVELLLSKGTEVNMQSGYFGTALQAASAGGHDKIIELLFGNDAKVNMQGGWYGNSLLAATAEGHHKTIELLLSEGAEVNAQNNASLAESAEGHGISMKELISFNHRAHKQVFSTALQAASAVGYDKIVELLLSQGAEVNWQGGVFGTALQAASLGGNEKIVELLLNKGAEVNIQGGKYGAALQAASSEGHDKVVELLLSKGADINIQGGWYGTALQAASAGGYDKIVELLLSQGAEVNWQGGVFGTALQAASAKGYSKTTELFHSINDMGTVTSEASARSYIRIVKQLVNKGAKVNEQGGVFGNALQAASAEGCDKIIKLLLDKGAEVNATGGYYGNALQAASVGGYRKIVKLLLDKGAEVNAPGGEYGNALQAASVRGNNKTVDLLLSHGVKVNAQGGYYGTALQAASSGGYDKTAELLLSNGAEVNAPGGEYGNALQAASSRGYNNTVEFLLSKGAEVNAQGGYYGTALQAASSEGYDKTAELLLSKGAEMNVQGGYYGTALQAASAGGHDKIVELLLSKGAEVNAQGGYYGTPLQAASAGGHDKIAELLLSKGAGVNSQGGQYSSALQAALAGSCDDIAEVQLGKNAEFNGMTMVRTRGFRKIIRLLGGTGAESE</sequence>
<feature type="repeat" description="ANK" evidence="3">
    <location>
        <begin position="1775"/>
        <end position="1807"/>
    </location>
</feature>
<dbReference type="SUPFAM" id="SSF53167">
    <property type="entry name" value="Purine and uridine phosphorylases"/>
    <property type="match status" value="1"/>
</dbReference>
<dbReference type="InterPro" id="IPR056884">
    <property type="entry name" value="NPHP3-like_N"/>
</dbReference>
<feature type="repeat" description="ANK" evidence="3">
    <location>
        <begin position="896"/>
        <end position="928"/>
    </location>
</feature>
<evidence type="ECO:0008006" key="8">
    <source>
        <dbReference type="Google" id="ProtNLM"/>
    </source>
</evidence>
<evidence type="ECO:0000313" key="6">
    <source>
        <dbReference type="EMBL" id="KAJ5615353.1"/>
    </source>
</evidence>
<name>A0AAD6EDZ4_9EURO</name>